<reference evidence="2 3" key="1">
    <citation type="submission" date="2018-10" db="EMBL/GenBank/DDBJ databases">
        <title>Comparative analysis of microorganisms from saline springs in Andes Mountain Range, Colombia.</title>
        <authorList>
            <person name="Rubin E."/>
        </authorList>
    </citation>
    <scope>NUCLEOTIDE SEQUENCE [LARGE SCALE GENOMIC DNA]</scope>
    <source>
        <strain evidence="2 3">USBA 36</strain>
    </source>
</reference>
<dbReference type="OrthoDB" id="9898302at2"/>
<evidence type="ECO:0000313" key="2">
    <source>
        <dbReference type="EMBL" id="RKQ72899.1"/>
    </source>
</evidence>
<name>A0A420WPG3_9PROT</name>
<dbReference type="EMBL" id="RBIG01000001">
    <property type="protein sequence ID" value="RKQ72899.1"/>
    <property type="molecule type" value="Genomic_DNA"/>
</dbReference>
<evidence type="ECO:0000313" key="3">
    <source>
        <dbReference type="Proteomes" id="UP000277424"/>
    </source>
</evidence>
<gene>
    <name evidence="2" type="ORF">BCL74_0669</name>
</gene>
<keyword evidence="1" id="KW-0732">Signal</keyword>
<protein>
    <recommendedName>
        <fullName evidence="4">Pilus formation protein N-terminal domain-containing protein</fullName>
    </recommendedName>
</protein>
<evidence type="ECO:0008006" key="4">
    <source>
        <dbReference type="Google" id="ProtNLM"/>
    </source>
</evidence>
<dbReference type="AlphaFoldDB" id="A0A420WPG3"/>
<dbReference type="Proteomes" id="UP000277424">
    <property type="component" value="Unassembled WGS sequence"/>
</dbReference>
<sequence length="120" mass="13122">MKLFPRALLSAVCVITLHFVATPAMAEPTQVLAVKSKKLNLYGAADGPRVEALPGEQVKTPIAILEVAPNNRLKVEIGGKPYWLAPHQVETDEKITVEVRCRDQVSSYASTRGNLEKCKP</sequence>
<evidence type="ECO:0000256" key="1">
    <source>
        <dbReference type="SAM" id="SignalP"/>
    </source>
</evidence>
<dbReference type="RefSeq" id="WP_147430927.1">
    <property type="nucleotide sequence ID" value="NZ_RBIG01000001.1"/>
</dbReference>
<comment type="caution">
    <text evidence="2">The sequence shown here is derived from an EMBL/GenBank/DDBJ whole genome shotgun (WGS) entry which is preliminary data.</text>
</comment>
<feature type="signal peptide" evidence="1">
    <location>
        <begin position="1"/>
        <end position="26"/>
    </location>
</feature>
<feature type="chain" id="PRO_5019284525" description="Pilus formation protein N-terminal domain-containing protein" evidence="1">
    <location>
        <begin position="27"/>
        <end position="120"/>
    </location>
</feature>
<organism evidence="2 3">
    <name type="scientific">Oceanibaculum indicum</name>
    <dbReference type="NCBI Taxonomy" id="526216"/>
    <lineage>
        <taxon>Bacteria</taxon>
        <taxon>Pseudomonadati</taxon>
        <taxon>Pseudomonadota</taxon>
        <taxon>Alphaproteobacteria</taxon>
        <taxon>Rhodospirillales</taxon>
        <taxon>Oceanibaculaceae</taxon>
        <taxon>Oceanibaculum</taxon>
    </lineage>
</organism>
<proteinExistence type="predicted"/>
<accession>A0A420WPG3</accession>